<dbReference type="Pfam" id="PF13420">
    <property type="entry name" value="Acetyltransf_4"/>
    <property type="match status" value="1"/>
</dbReference>
<dbReference type="PROSITE" id="PS51186">
    <property type="entry name" value="GNAT"/>
    <property type="match status" value="1"/>
</dbReference>
<feature type="domain" description="N-acetyltransferase" evidence="1">
    <location>
        <begin position="4"/>
        <end position="172"/>
    </location>
</feature>
<accession>A0A9D9HYR5</accession>
<comment type="caution">
    <text evidence="2">The sequence shown here is derived from an EMBL/GenBank/DDBJ whole genome shotgun (WGS) entry which is preliminary data.</text>
</comment>
<name>A0A9D9HYR5_9FIRM</name>
<gene>
    <name evidence="2" type="ORF">IAC13_01565</name>
</gene>
<dbReference type="InterPro" id="IPR016181">
    <property type="entry name" value="Acyl_CoA_acyltransferase"/>
</dbReference>
<dbReference type="PANTHER" id="PTHR43072:SF8">
    <property type="entry name" value="ACYLTRANSFERASE FABY-RELATED"/>
    <property type="match status" value="1"/>
</dbReference>
<dbReference type="PANTHER" id="PTHR43072">
    <property type="entry name" value="N-ACETYLTRANSFERASE"/>
    <property type="match status" value="1"/>
</dbReference>
<evidence type="ECO:0000313" key="2">
    <source>
        <dbReference type="EMBL" id="MBO8462600.1"/>
    </source>
</evidence>
<dbReference type="AlphaFoldDB" id="A0A9D9HYR5"/>
<reference evidence="2" key="2">
    <citation type="journal article" date="2021" name="PeerJ">
        <title>Extensive microbial diversity within the chicken gut microbiome revealed by metagenomics and culture.</title>
        <authorList>
            <person name="Gilroy R."/>
            <person name="Ravi A."/>
            <person name="Getino M."/>
            <person name="Pursley I."/>
            <person name="Horton D.L."/>
            <person name="Alikhan N.F."/>
            <person name="Baker D."/>
            <person name="Gharbi K."/>
            <person name="Hall N."/>
            <person name="Watson M."/>
            <person name="Adriaenssens E.M."/>
            <person name="Foster-Nyarko E."/>
            <person name="Jarju S."/>
            <person name="Secka A."/>
            <person name="Antonio M."/>
            <person name="Oren A."/>
            <person name="Chaudhuri R.R."/>
            <person name="La Ragione R."/>
            <person name="Hildebrand F."/>
            <person name="Pallen M.J."/>
        </authorList>
    </citation>
    <scope>NUCLEOTIDE SEQUENCE</scope>
    <source>
        <strain evidence="2">E3-2379</strain>
    </source>
</reference>
<proteinExistence type="predicted"/>
<sequence>MLKNQIRMATKEDAKDLLEIYAPYVTSTAITFEYEVPTIQEFEKRIENILKKYPYIVAYNEAEILGYAYASAFHERPACNWAVETSIYVKKERKKLGIGKLLYDALENILWEQNIINVNACIAYPEVEDEYLTKNSVEFHQHLGYHLVGTFSKCGYKFGNWYHLVWMEKHIGKHQSNPLEVKKIDEVRSIIAQKYGIFSL</sequence>
<dbReference type="EMBL" id="JADIML010000046">
    <property type="protein sequence ID" value="MBO8462600.1"/>
    <property type="molecule type" value="Genomic_DNA"/>
</dbReference>
<organism evidence="2 3">
    <name type="scientific">Candidatus Scybalomonas excrementavium</name>
    <dbReference type="NCBI Taxonomy" id="2840943"/>
    <lineage>
        <taxon>Bacteria</taxon>
        <taxon>Bacillati</taxon>
        <taxon>Bacillota</taxon>
        <taxon>Clostridia</taxon>
        <taxon>Lachnospirales</taxon>
        <taxon>Lachnospiraceae</taxon>
        <taxon>Lachnospiraceae incertae sedis</taxon>
        <taxon>Candidatus Scybalomonas</taxon>
    </lineage>
</organism>
<reference evidence="2" key="1">
    <citation type="submission" date="2020-10" db="EMBL/GenBank/DDBJ databases">
        <authorList>
            <person name="Gilroy R."/>
        </authorList>
    </citation>
    <scope>NUCLEOTIDE SEQUENCE</scope>
    <source>
        <strain evidence="2">E3-2379</strain>
    </source>
</reference>
<dbReference type="InterPro" id="IPR000182">
    <property type="entry name" value="GNAT_dom"/>
</dbReference>
<dbReference type="Proteomes" id="UP000823618">
    <property type="component" value="Unassembled WGS sequence"/>
</dbReference>
<evidence type="ECO:0000259" key="1">
    <source>
        <dbReference type="PROSITE" id="PS51186"/>
    </source>
</evidence>
<dbReference type="Gene3D" id="3.40.630.30">
    <property type="match status" value="1"/>
</dbReference>
<dbReference type="CDD" id="cd04301">
    <property type="entry name" value="NAT_SF"/>
    <property type="match status" value="1"/>
</dbReference>
<dbReference type="GO" id="GO:0016747">
    <property type="term" value="F:acyltransferase activity, transferring groups other than amino-acyl groups"/>
    <property type="evidence" value="ECO:0007669"/>
    <property type="project" value="InterPro"/>
</dbReference>
<protein>
    <submittedName>
        <fullName evidence="2">GNAT family N-acetyltransferase</fullName>
    </submittedName>
</protein>
<evidence type="ECO:0000313" key="3">
    <source>
        <dbReference type="Proteomes" id="UP000823618"/>
    </source>
</evidence>
<dbReference type="SUPFAM" id="SSF55729">
    <property type="entry name" value="Acyl-CoA N-acyltransferases (Nat)"/>
    <property type="match status" value="1"/>
</dbReference>